<dbReference type="AlphaFoldDB" id="A0A090LH21"/>
<organism evidence="1">
    <name type="scientific">Strongyloides ratti</name>
    <name type="common">Parasitic roundworm</name>
    <dbReference type="NCBI Taxonomy" id="34506"/>
    <lineage>
        <taxon>Eukaryota</taxon>
        <taxon>Metazoa</taxon>
        <taxon>Ecdysozoa</taxon>
        <taxon>Nematoda</taxon>
        <taxon>Chromadorea</taxon>
        <taxon>Rhabditida</taxon>
        <taxon>Tylenchina</taxon>
        <taxon>Panagrolaimomorpha</taxon>
        <taxon>Strongyloidoidea</taxon>
        <taxon>Strongyloididae</taxon>
        <taxon>Strongyloides</taxon>
    </lineage>
</organism>
<evidence type="ECO:0000313" key="2">
    <source>
        <dbReference type="Proteomes" id="UP000035682"/>
    </source>
</evidence>
<proteinExistence type="predicted"/>
<evidence type="ECO:0000313" key="3">
    <source>
        <dbReference type="WBParaSite" id="SRAE_2000209700.1"/>
    </source>
</evidence>
<reference evidence="1 2" key="1">
    <citation type="submission" date="2014-09" db="EMBL/GenBank/DDBJ databases">
        <authorList>
            <person name="Martin A.A."/>
        </authorList>
    </citation>
    <scope>NUCLEOTIDE SEQUENCE</scope>
    <source>
        <strain evidence="2">ED321</strain>
        <strain evidence="1">ED321 Heterogonic</strain>
    </source>
</reference>
<evidence type="ECO:0000313" key="4">
    <source>
        <dbReference type="WormBase" id="SRAE_2000209700"/>
    </source>
</evidence>
<dbReference type="CTD" id="36379798"/>
<sequence length="851" mass="95915">MTDSNTETFYSSSNSILEHMMSEYNKNSIDEEPSIKEDQFQRTIDILSIDVNKTLNNGTKSINNLSELPTEDKHSIDLVNEENNTISKLNLNKNIEKGDSKYHFTQTKDLSSDKILLNEIYSSVDNIPEKLPINTKLDNYLFTRNNLSEKNCIEATKMKNNTTTLNFDKKITKPISILPEFYEKKNFDSPISTSSLFLSNNSPTDSQSSPDIDEYDFECLIVENNNISTSLESINDCEISNSIQKSQLFDNNTMIRSMGDESVNYYNLESNQSNSVNNLIFEYPSSKDSPTNSEKVKTEDIIIERERDPLSPTTILPPPSYKEACQFLLTKGEEVKKKVFTSQFEKNILLRRSSLLRQNSIRYKKGDPRSILFLSKQSRSLSREGVSKLFRGEEGIKNLDKTVYNKSIKLSKSFNKIEENNLLSDYKTSKHTISTSVLEKGDCFEKNLDKIYCNLSDSLKSIDSVTDNSLFNNIGTMESSNVLSQQQESNFIIESHSGISLNDGKDSLLNQEILQSSKEGSFDFDDVVESTPVLYGPSFSLSKISENTDSMEEPVDIAPKFHTVKERSCERRGSLSIFGVTPHRRGRSEDNTFMNKDKTNVLPFDNDQEVFLANNPLESVENVAIRDRSKNGRDVVGSSRESKCKSQFLTVGNYGIQCLSKSSTDLTDLETSKESELEFTKELETSCDDINLPVIQSTTSLIVSKNDKKDKKNNMSKRHDSLKEFNLTEKEKELEENCKINKLKKPSTKSTKFRLTSSISKAKSNDKGSKGILGSLFGGKKKSSKPSLQGIFPNSGLGSKTISEATFESINQSCNLIVGDQKKSSTLPIDVMKTKSQVSFTTTDVIMGRFY</sequence>
<evidence type="ECO:0000313" key="1">
    <source>
        <dbReference type="EMBL" id="CEF67433.1"/>
    </source>
</evidence>
<dbReference type="EMBL" id="LN609529">
    <property type="protein sequence ID" value="CEF67433.1"/>
    <property type="molecule type" value="Genomic_DNA"/>
</dbReference>
<reference evidence="3" key="2">
    <citation type="submission" date="2020-12" db="UniProtKB">
        <authorList>
            <consortium name="WormBaseParasite"/>
        </authorList>
    </citation>
    <scope>IDENTIFICATION</scope>
</reference>
<gene>
    <name evidence="1 3 4" type="ORF">SRAE_2000209700</name>
</gene>
<accession>A0A090LH21</accession>
<dbReference type="WBParaSite" id="SRAE_2000209700.1">
    <property type="protein sequence ID" value="SRAE_2000209700.1"/>
    <property type="gene ID" value="WBGene00262304"/>
</dbReference>
<protein>
    <submittedName>
        <fullName evidence="1 3">Uncharacterized protein</fullName>
    </submittedName>
</protein>
<name>A0A090LH21_STRRB</name>
<dbReference type="Proteomes" id="UP000035682">
    <property type="component" value="Unplaced"/>
</dbReference>
<dbReference type="GeneID" id="36379798"/>
<dbReference type="WormBase" id="SRAE_2000209700">
    <property type="protein sequence ID" value="SRP10284"/>
    <property type="gene ID" value="WBGene00262304"/>
</dbReference>
<dbReference type="RefSeq" id="XP_024506633.1">
    <property type="nucleotide sequence ID" value="XM_024653125.1"/>
</dbReference>
<keyword evidence="2" id="KW-1185">Reference proteome</keyword>